<feature type="transmembrane region" description="Helical" evidence="1">
    <location>
        <begin position="81"/>
        <end position="102"/>
    </location>
</feature>
<feature type="chain" id="PRO_5012917548" evidence="2">
    <location>
        <begin position="19"/>
        <end position="138"/>
    </location>
</feature>
<gene>
    <name evidence="3" type="ORF">Fcan01_26585</name>
</gene>
<keyword evidence="2" id="KW-0732">Signal</keyword>
<dbReference type="Proteomes" id="UP000198287">
    <property type="component" value="Unassembled WGS sequence"/>
</dbReference>
<evidence type="ECO:0000313" key="3">
    <source>
        <dbReference type="EMBL" id="OXA38640.1"/>
    </source>
</evidence>
<reference evidence="3 4" key="1">
    <citation type="submission" date="2015-12" db="EMBL/GenBank/DDBJ databases">
        <title>The genome of Folsomia candida.</title>
        <authorList>
            <person name="Faddeeva A."/>
            <person name="Derks M.F."/>
            <person name="Anvar Y."/>
            <person name="Smit S."/>
            <person name="Van Straalen N."/>
            <person name="Roelofs D."/>
        </authorList>
    </citation>
    <scope>NUCLEOTIDE SEQUENCE [LARGE SCALE GENOMIC DNA]</scope>
    <source>
        <strain evidence="3 4">VU population</strain>
        <tissue evidence="3">Whole body</tissue>
    </source>
</reference>
<accession>A0A226D0R5</accession>
<comment type="caution">
    <text evidence="3">The sequence shown here is derived from an EMBL/GenBank/DDBJ whole genome shotgun (WGS) entry which is preliminary data.</text>
</comment>
<name>A0A226D0R5_FOLCA</name>
<dbReference type="AlphaFoldDB" id="A0A226D0R5"/>
<keyword evidence="4" id="KW-1185">Reference proteome</keyword>
<proteinExistence type="predicted"/>
<keyword evidence="1" id="KW-0472">Membrane</keyword>
<protein>
    <submittedName>
        <fullName evidence="3">Mucin-1</fullName>
    </submittedName>
</protein>
<feature type="signal peptide" evidence="2">
    <location>
        <begin position="1"/>
        <end position="18"/>
    </location>
</feature>
<evidence type="ECO:0000256" key="2">
    <source>
        <dbReference type="SAM" id="SignalP"/>
    </source>
</evidence>
<keyword evidence="1" id="KW-0812">Transmembrane</keyword>
<evidence type="ECO:0000256" key="1">
    <source>
        <dbReference type="SAM" id="Phobius"/>
    </source>
</evidence>
<evidence type="ECO:0000313" key="4">
    <source>
        <dbReference type="Proteomes" id="UP000198287"/>
    </source>
</evidence>
<dbReference type="EMBL" id="LNIX01000044">
    <property type="protein sequence ID" value="OXA38640.1"/>
    <property type="molecule type" value="Genomic_DNA"/>
</dbReference>
<keyword evidence="1" id="KW-1133">Transmembrane helix</keyword>
<organism evidence="3 4">
    <name type="scientific">Folsomia candida</name>
    <name type="common">Springtail</name>
    <dbReference type="NCBI Taxonomy" id="158441"/>
    <lineage>
        <taxon>Eukaryota</taxon>
        <taxon>Metazoa</taxon>
        <taxon>Ecdysozoa</taxon>
        <taxon>Arthropoda</taxon>
        <taxon>Hexapoda</taxon>
        <taxon>Collembola</taxon>
        <taxon>Entomobryomorpha</taxon>
        <taxon>Isotomoidea</taxon>
        <taxon>Isotomidae</taxon>
        <taxon>Proisotominae</taxon>
        <taxon>Folsomia</taxon>
    </lineage>
</organism>
<sequence>MMMKPTLILGVAILVTFAAQGDTLAIDDQSDNSTCPPHCDFCTGEDYLCRYHPRQDYNCPSRCEYCLGGECYRNFVQIPGWLIASIVVAALVIFVLFPCAICHCRRQDCYHHCGYNHPEVMHIQGRAPPGYQQLTSLP</sequence>